<dbReference type="PANTHER" id="PTHR11207:SF0">
    <property type="entry name" value="RIBONUCLEASE 3"/>
    <property type="match status" value="1"/>
</dbReference>
<keyword evidence="7" id="KW-0694">RNA-binding</keyword>
<dbReference type="AlphaFoldDB" id="A0A382IDB6"/>
<keyword evidence="5" id="KW-0255">Endonuclease</keyword>
<dbReference type="SUPFAM" id="SSF54768">
    <property type="entry name" value="dsRNA-binding domain-like"/>
    <property type="match status" value="1"/>
</dbReference>
<dbReference type="GO" id="GO:0004525">
    <property type="term" value="F:ribonuclease III activity"/>
    <property type="evidence" value="ECO:0007669"/>
    <property type="project" value="UniProtKB-EC"/>
</dbReference>
<evidence type="ECO:0000256" key="3">
    <source>
        <dbReference type="ARBA" id="ARBA00012177"/>
    </source>
</evidence>
<keyword evidence="6" id="KW-0378">Hydrolase</keyword>
<evidence type="ECO:0000313" key="11">
    <source>
        <dbReference type="EMBL" id="SVB97606.1"/>
    </source>
</evidence>
<feature type="non-terminal residue" evidence="11">
    <location>
        <position position="1"/>
    </location>
</feature>
<comment type="catalytic activity">
    <reaction evidence="1">
        <text>Endonucleolytic cleavage to 5'-phosphomonoester.</text>
        <dbReference type="EC" id="3.1.26.3"/>
    </reaction>
</comment>
<dbReference type="CDD" id="cd00593">
    <property type="entry name" value="RIBOc"/>
    <property type="match status" value="1"/>
</dbReference>
<dbReference type="GO" id="GO:0010468">
    <property type="term" value="P:regulation of gene expression"/>
    <property type="evidence" value="ECO:0007669"/>
    <property type="project" value="TreeGrafter"/>
</dbReference>
<dbReference type="EC" id="3.1.26.3" evidence="3"/>
<dbReference type="SMART" id="SM00535">
    <property type="entry name" value="RIBOc"/>
    <property type="match status" value="1"/>
</dbReference>
<dbReference type="Pfam" id="PF00035">
    <property type="entry name" value="dsrm"/>
    <property type="match status" value="1"/>
</dbReference>
<dbReference type="InterPro" id="IPR014720">
    <property type="entry name" value="dsRBD_dom"/>
</dbReference>
<protein>
    <recommendedName>
        <fullName evidence="3">ribonuclease III</fullName>
        <ecNumber evidence="3">3.1.26.3</ecNumber>
    </recommendedName>
</protein>
<dbReference type="CDD" id="cd10845">
    <property type="entry name" value="DSRM_RNAse_III_family"/>
    <property type="match status" value="1"/>
</dbReference>
<evidence type="ECO:0000256" key="2">
    <source>
        <dbReference type="ARBA" id="ARBA00010183"/>
    </source>
</evidence>
<dbReference type="PROSITE" id="PS50137">
    <property type="entry name" value="DS_RBD"/>
    <property type="match status" value="1"/>
</dbReference>
<evidence type="ECO:0000256" key="7">
    <source>
        <dbReference type="ARBA" id="ARBA00022884"/>
    </source>
</evidence>
<dbReference type="EMBL" id="UINC01066665">
    <property type="protein sequence ID" value="SVB97606.1"/>
    <property type="molecule type" value="Genomic_DNA"/>
</dbReference>
<proteinExistence type="inferred from homology"/>
<feature type="region of interest" description="Disordered" evidence="8">
    <location>
        <begin position="226"/>
        <end position="274"/>
    </location>
</feature>
<dbReference type="Pfam" id="PF14622">
    <property type="entry name" value="Ribonucleas_3_3"/>
    <property type="match status" value="1"/>
</dbReference>
<keyword evidence="4" id="KW-0540">Nuclease</keyword>
<feature type="compositionally biased region" description="Basic and acidic residues" evidence="8">
    <location>
        <begin position="236"/>
        <end position="246"/>
    </location>
</feature>
<sequence length="274" mass="30966">VNWIRRLTGRIRYDGTETDDPPSAEEESVLQALEKRLGYRFRNLSLLRRATTHPSLAEDRRGCEDNQRLEFLGDSILGAILAEKLFRIFPEDNEGILTKGRSVLARGDYLSKLARDLGIHDTMRMSRAEIRDGGNERDSTLEDAIEAIVGAIYLASGMQATRKTVLSWYGDMEETLSAAMEDYNPKGRLQEIAQALHGPDQVRYLIDREEGPSHRKRYSVSVEVAERKLGSGSGRSKKEAEEEAARKALQSISRKRKKTNKRATGSRQKNESKK</sequence>
<evidence type="ECO:0000259" key="10">
    <source>
        <dbReference type="PROSITE" id="PS50142"/>
    </source>
</evidence>
<dbReference type="SMART" id="SM00358">
    <property type="entry name" value="DSRM"/>
    <property type="match status" value="1"/>
</dbReference>
<evidence type="ECO:0000256" key="8">
    <source>
        <dbReference type="SAM" id="MobiDB-lite"/>
    </source>
</evidence>
<dbReference type="GO" id="GO:0006364">
    <property type="term" value="P:rRNA processing"/>
    <property type="evidence" value="ECO:0007669"/>
    <property type="project" value="InterPro"/>
</dbReference>
<dbReference type="PROSITE" id="PS00517">
    <property type="entry name" value="RNASE_3_1"/>
    <property type="match status" value="1"/>
</dbReference>
<feature type="domain" description="DRBM" evidence="9">
    <location>
        <begin position="184"/>
        <end position="254"/>
    </location>
</feature>
<dbReference type="FunFam" id="1.10.1520.10:FF:000001">
    <property type="entry name" value="Ribonuclease 3"/>
    <property type="match status" value="1"/>
</dbReference>
<name>A0A382IDB6_9ZZZZ</name>
<dbReference type="InterPro" id="IPR036389">
    <property type="entry name" value="RNase_III_sf"/>
</dbReference>
<dbReference type="InterPro" id="IPR000999">
    <property type="entry name" value="RNase_III_dom"/>
</dbReference>
<gene>
    <name evidence="11" type="ORF">METZ01_LOCUS250460</name>
</gene>
<dbReference type="GO" id="GO:0003725">
    <property type="term" value="F:double-stranded RNA binding"/>
    <property type="evidence" value="ECO:0007669"/>
    <property type="project" value="TreeGrafter"/>
</dbReference>
<evidence type="ECO:0000256" key="4">
    <source>
        <dbReference type="ARBA" id="ARBA00022722"/>
    </source>
</evidence>
<reference evidence="11" key="1">
    <citation type="submission" date="2018-05" db="EMBL/GenBank/DDBJ databases">
        <authorList>
            <person name="Lanie J.A."/>
            <person name="Ng W.-L."/>
            <person name="Kazmierczak K.M."/>
            <person name="Andrzejewski T.M."/>
            <person name="Davidsen T.M."/>
            <person name="Wayne K.J."/>
            <person name="Tettelin H."/>
            <person name="Glass J.I."/>
            <person name="Rusch D."/>
            <person name="Podicherti R."/>
            <person name="Tsui H.-C.T."/>
            <person name="Winkler M.E."/>
        </authorList>
    </citation>
    <scope>NUCLEOTIDE SEQUENCE</scope>
</reference>
<evidence type="ECO:0000256" key="5">
    <source>
        <dbReference type="ARBA" id="ARBA00022759"/>
    </source>
</evidence>
<dbReference type="Gene3D" id="3.30.160.20">
    <property type="match status" value="1"/>
</dbReference>
<dbReference type="PANTHER" id="PTHR11207">
    <property type="entry name" value="RIBONUCLEASE III"/>
    <property type="match status" value="1"/>
</dbReference>
<dbReference type="HAMAP" id="MF_00104">
    <property type="entry name" value="RNase_III"/>
    <property type="match status" value="1"/>
</dbReference>
<dbReference type="NCBIfam" id="TIGR02191">
    <property type="entry name" value="RNaseIII"/>
    <property type="match status" value="1"/>
</dbReference>
<evidence type="ECO:0000259" key="9">
    <source>
        <dbReference type="PROSITE" id="PS50137"/>
    </source>
</evidence>
<dbReference type="PROSITE" id="PS50142">
    <property type="entry name" value="RNASE_3_2"/>
    <property type="match status" value="1"/>
</dbReference>
<organism evidence="11">
    <name type="scientific">marine metagenome</name>
    <dbReference type="NCBI Taxonomy" id="408172"/>
    <lineage>
        <taxon>unclassified sequences</taxon>
        <taxon>metagenomes</taxon>
        <taxon>ecological metagenomes</taxon>
    </lineage>
</organism>
<accession>A0A382IDB6</accession>
<feature type="domain" description="RNase III" evidence="10">
    <location>
        <begin position="30"/>
        <end position="157"/>
    </location>
</feature>
<evidence type="ECO:0000256" key="6">
    <source>
        <dbReference type="ARBA" id="ARBA00022801"/>
    </source>
</evidence>
<dbReference type="SUPFAM" id="SSF69065">
    <property type="entry name" value="RNase III domain-like"/>
    <property type="match status" value="1"/>
</dbReference>
<comment type="similarity">
    <text evidence="2">Belongs to the ribonuclease III family.</text>
</comment>
<dbReference type="Gene3D" id="1.10.1520.10">
    <property type="entry name" value="Ribonuclease III domain"/>
    <property type="match status" value="1"/>
</dbReference>
<evidence type="ECO:0000256" key="1">
    <source>
        <dbReference type="ARBA" id="ARBA00000109"/>
    </source>
</evidence>
<dbReference type="InterPro" id="IPR011907">
    <property type="entry name" value="RNase_III"/>
</dbReference>